<proteinExistence type="inferred from homology"/>
<dbReference type="InterPro" id="IPR013708">
    <property type="entry name" value="Shikimate_DH-bd_N"/>
</dbReference>
<accession>A0A5N1GTH7</accession>
<dbReference type="NCBIfam" id="TIGR00507">
    <property type="entry name" value="aroE"/>
    <property type="match status" value="1"/>
</dbReference>
<feature type="binding site" evidence="7">
    <location>
        <position position="108"/>
    </location>
    <ligand>
        <name>shikimate</name>
        <dbReference type="ChEBI" id="CHEBI:36208"/>
    </ligand>
</feature>
<dbReference type="GO" id="GO:0004764">
    <property type="term" value="F:shikimate 3-dehydrogenase (NADP+) activity"/>
    <property type="evidence" value="ECO:0007669"/>
    <property type="project" value="UniProtKB-UniRule"/>
</dbReference>
<comment type="catalytic activity">
    <reaction evidence="7">
        <text>shikimate + NADP(+) = 3-dehydroshikimate + NADPH + H(+)</text>
        <dbReference type="Rhea" id="RHEA:17737"/>
        <dbReference type="ChEBI" id="CHEBI:15378"/>
        <dbReference type="ChEBI" id="CHEBI:16630"/>
        <dbReference type="ChEBI" id="CHEBI:36208"/>
        <dbReference type="ChEBI" id="CHEBI:57783"/>
        <dbReference type="ChEBI" id="CHEBI:58349"/>
        <dbReference type="EC" id="1.1.1.25"/>
    </reaction>
</comment>
<dbReference type="PANTHER" id="PTHR21089:SF1">
    <property type="entry name" value="BIFUNCTIONAL 3-DEHYDROQUINATE DEHYDRATASE_SHIKIMATE DEHYDROGENASE, CHLOROPLASTIC"/>
    <property type="match status" value="1"/>
</dbReference>
<dbReference type="GO" id="GO:0005829">
    <property type="term" value="C:cytosol"/>
    <property type="evidence" value="ECO:0007669"/>
    <property type="project" value="TreeGrafter"/>
</dbReference>
<evidence type="ECO:0000313" key="9">
    <source>
        <dbReference type="EMBL" id="KAA9301920.1"/>
    </source>
</evidence>
<feature type="binding site" evidence="7">
    <location>
        <position position="123"/>
    </location>
    <ligand>
        <name>shikimate</name>
        <dbReference type="ChEBI" id="CHEBI:36208"/>
    </ligand>
</feature>
<evidence type="ECO:0000256" key="2">
    <source>
        <dbReference type="ARBA" id="ARBA00012962"/>
    </source>
</evidence>
<dbReference type="SUPFAM" id="SSF51735">
    <property type="entry name" value="NAD(P)-binding Rossmann-fold domains"/>
    <property type="match status" value="1"/>
</dbReference>
<comment type="similarity">
    <text evidence="7">Belongs to the shikimate dehydrogenase family.</text>
</comment>
<dbReference type="Proteomes" id="UP000327148">
    <property type="component" value="Unassembled WGS sequence"/>
</dbReference>
<feature type="binding site" evidence="7">
    <location>
        <begin position="36"/>
        <end position="38"/>
    </location>
    <ligand>
        <name>shikimate</name>
        <dbReference type="ChEBI" id="CHEBI:36208"/>
    </ligand>
</feature>
<sequence length="292" mass="32877">MHYNYDNFIIIVSEIKLERSDEMEFYGLFGYPLGHSLSPQIHQIIYQEAQIEAAYKLFEVPAEDLGRALDAMRVLDIRGANVTIPYKQALFPYLDELSATAKKLGAVNTIKQVDGKLRAYNTDYDGIHLCFKRRHWQTQDKTAYILGTGGAAQAVAHYLTDHGAQVHLVSRQPDQHLDKPWPCLSYAQVKEGSADYLVNCTPLGMYPKTAASPLEAADLDRFDHVFDTIYNPYETQLLSDAKAAGKAYCNGLDMLVGQAIRSVEIWEDQKFSPSVVEKILERVKKGYAHDPA</sequence>
<evidence type="ECO:0000256" key="3">
    <source>
        <dbReference type="ARBA" id="ARBA00022605"/>
    </source>
</evidence>
<dbReference type="PANTHER" id="PTHR21089">
    <property type="entry name" value="SHIKIMATE DEHYDROGENASE"/>
    <property type="match status" value="1"/>
</dbReference>
<feature type="binding site" evidence="7">
    <location>
        <position position="251"/>
    </location>
    <ligand>
        <name>NADP(+)</name>
        <dbReference type="ChEBI" id="CHEBI:58349"/>
    </ligand>
</feature>
<evidence type="ECO:0000256" key="1">
    <source>
        <dbReference type="ARBA" id="ARBA00004871"/>
    </source>
</evidence>
<evidence type="ECO:0000256" key="4">
    <source>
        <dbReference type="ARBA" id="ARBA00022857"/>
    </source>
</evidence>
<feature type="domain" description="Shikimate dehydrogenase substrate binding N-terminal" evidence="8">
    <location>
        <begin position="28"/>
        <end position="110"/>
    </location>
</feature>
<comment type="caution">
    <text evidence="9">The sequence shown here is derived from an EMBL/GenBank/DDBJ whole genome shotgun (WGS) entry which is preliminary data.</text>
</comment>
<keyword evidence="6 7" id="KW-0057">Aromatic amino acid biosynthesis</keyword>
<dbReference type="InterPro" id="IPR046346">
    <property type="entry name" value="Aminoacid_DH-like_N_sf"/>
</dbReference>
<dbReference type="AlphaFoldDB" id="A0A5N1GTH7"/>
<dbReference type="InterPro" id="IPR022893">
    <property type="entry name" value="Shikimate_DH_fam"/>
</dbReference>
<gene>
    <name evidence="7 9" type="primary">aroE</name>
    <name evidence="9" type="ORF">F6I03_01560</name>
</gene>
<dbReference type="GO" id="GO:0009073">
    <property type="term" value="P:aromatic amino acid family biosynthetic process"/>
    <property type="evidence" value="ECO:0007669"/>
    <property type="project" value="UniProtKB-KW"/>
</dbReference>
<dbReference type="EC" id="1.1.1.25" evidence="2 7"/>
<keyword evidence="4 7" id="KW-0521">NADP</keyword>
<dbReference type="GO" id="GO:0050661">
    <property type="term" value="F:NADP binding"/>
    <property type="evidence" value="ECO:0007669"/>
    <property type="project" value="InterPro"/>
</dbReference>
<name>A0A5N1GTH7_9LACT</name>
<feature type="binding site" evidence="7">
    <location>
        <position position="258"/>
    </location>
    <ligand>
        <name>shikimate</name>
        <dbReference type="ChEBI" id="CHEBI:36208"/>
    </ligand>
</feature>
<feature type="binding site" evidence="7">
    <location>
        <position position="230"/>
    </location>
    <ligand>
        <name>shikimate</name>
        <dbReference type="ChEBI" id="CHEBI:36208"/>
    </ligand>
</feature>
<dbReference type="HAMAP" id="MF_00222">
    <property type="entry name" value="Shikimate_DH_AroE"/>
    <property type="match status" value="1"/>
</dbReference>
<evidence type="ECO:0000256" key="7">
    <source>
        <dbReference type="HAMAP-Rule" id="MF_00222"/>
    </source>
</evidence>
<evidence type="ECO:0000259" key="8">
    <source>
        <dbReference type="Pfam" id="PF08501"/>
    </source>
</evidence>
<dbReference type="InterPro" id="IPR011342">
    <property type="entry name" value="Shikimate_DH"/>
</dbReference>
<dbReference type="EMBL" id="VYWO01000001">
    <property type="protein sequence ID" value="KAA9301920.1"/>
    <property type="molecule type" value="Genomic_DNA"/>
</dbReference>
<evidence type="ECO:0000313" key="10">
    <source>
        <dbReference type="Proteomes" id="UP000327148"/>
    </source>
</evidence>
<organism evidence="9 10">
    <name type="scientific">Aerococcus sanguinicola</name>
    <dbReference type="NCBI Taxonomy" id="119206"/>
    <lineage>
        <taxon>Bacteria</taxon>
        <taxon>Bacillati</taxon>
        <taxon>Bacillota</taxon>
        <taxon>Bacilli</taxon>
        <taxon>Lactobacillales</taxon>
        <taxon>Aerococcaceae</taxon>
        <taxon>Aerococcus</taxon>
    </lineage>
</organism>
<feature type="active site" description="Proton acceptor" evidence="7">
    <location>
        <position position="87"/>
    </location>
</feature>
<keyword evidence="5 7" id="KW-0560">Oxidoreductase</keyword>
<dbReference type="Gene3D" id="3.40.50.720">
    <property type="entry name" value="NAD(P)-binding Rossmann-like Domain"/>
    <property type="match status" value="1"/>
</dbReference>
<keyword evidence="3 7" id="KW-0028">Amino-acid biosynthesis</keyword>
<protein>
    <recommendedName>
        <fullName evidence="2 7">Shikimate dehydrogenase (NADP(+))</fullName>
        <shortName evidence="7">SDH</shortName>
        <ecNumber evidence="2 7">1.1.1.25</ecNumber>
    </recommendedName>
</protein>
<evidence type="ECO:0000256" key="6">
    <source>
        <dbReference type="ARBA" id="ARBA00023141"/>
    </source>
</evidence>
<feature type="binding site" evidence="7">
    <location>
        <position position="228"/>
    </location>
    <ligand>
        <name>NADP(+)</name>
        <dbReference type="ChEBI" id="CHEBI:58349"/>
    </ligand>
</feature>
<dbReference type="GO" id="GO:0008652">
    <property type="term" value="P:amino acid biosynthetic process"/>
    <property type="evidence" value="ECO:0007669"/>
    <property type="project" value="UniProtKB-KW"/>
</dbReference>
<dbReference type="CDD" id="cd01065">
    <property type="entry name" value="NAD_bind_Shikimate_DH"/>
    <property type="match status" value="1"/>
</dbReference>
<dbReference type="InterPro" id="IPR036291">
    <property type="entry name" value="NAD(P)-bd_dom_sf"/>
</dbReference>
<feature type="binding site" evidence="7">
    <location>
        <position position="83"/>
    </location>
    <ligand>
        <name>shikimate</name>
        <dbReference type="ChEBI" id="CHEBI:36208"/>
    </ligand>
</feature>
<dbReference type="Gene3D" id="3.40.50.10860">
    <property type="entry name" value="Leucine Dehydrogenase, chain A, domain 1"/>
    <property type="match status" value="1"/>
</dbReference>
<comment type="subunit">
    <text evidence="7">Homodimer.</text>
</comment>
<comment type="caution">
    <text evidence="7">Lacks conserved residue(s) required for the propagation of feature annotation.</text>
</comment>
<dbReference type="STRING" id="119206.AWM72_08370"/>
<dbReference type="Pfam" id="PF08501">
    <property type="entry name" value="Shikimate_dh_N"/>
    <property type="match status" value="1"/>
</dbReference>
<comment type="pathway">
    <text evidence="1 7">Metabolic intermediate biosynthesis; chorismate biosynthesis; chorismate from D-erythrose 4-phosphate and phosphoenolpyruvate: step 4/7.</text>
</comment>
<reference evidence="9 10" key="1">
    <citation type="submission" date="2019-09" db="EMBL/GenBank/DDBJ databases">
        <title>Draft genome sequence assemblies of isolates from the urinary tract.</title>
        <authorList>
            <person name="Mores C.R."/>
            <person name="Putonti C."/>
            <person name="Wolfe A.J."/>
        </authorList>
    </citation>
    <scope>NUCLEOTIDE SEQUENCE [LARGE SCALE GENOMIC DNA]</scope>
    <source>
        <strain evidence="9 10">UMB623</strain>
    </source>
</reference>
<evidence type="ECO:0000256" key="5">
    <source>
        <dbReference type="ARBA" id="ARBA00023002"/>
    </source>
</evidence>
<dbReference type="UniPathway" id="UPA00053">
    <property type="reaction ID" value="UER00087"/>
</dbReference>
<dbReference type="SUPFAM" id="SSF53223">
    <property type="entry name" value="Aminoacid dehydrogenase-like, N-terminal domain"/>
    <property type="match status" value="1"/>
</dbReference>
<comment type="function">
    <text evidence="7">Involved in the biosynthesis of the chorismate, which leads to the biosynthesis of aromatic amino acids. Catalyzes the reversible NADPH linked reduction of 3-dehydroshikimate (DHSA) to yield shikimate (SA).</text>
</comment>
<dbReference type="GO" id="GO:0009423">
    <property type="term" value="P:chorismate biosynthetic process"/>
    <property type="evidence" value="ECO:0007669"/>
    <property type="project" value="UniProtKB-UniRule"/>
</dbReference>
<dbReference type="GO" id="GO:0019632">
    <property type="term" value="P:shikimate metabolic process"/>
    <property type="evidence" value="ECO:0007669"/>
    <property type="project" value="InterPro"/>
</dbReference>